<evidence type="ECO:0000256" key="2">
    <source>
        <dbReference type="ARBA" id="ARBA00022475"/>
    </source>
</evidence>
<dbReference type="CDD" id="cd00637">
    <property type="entry name" value="7tm_classA_rhodopsin-like"/>
    <property type="match status" value="1"/>
</dbReference>
<feature type="transmembrane region" description="Helical" evidence="9">
    <location>
        <begin position="246"/>
        <end position="269"/>
    </location>
</feature>
<keyword evidence="4 9" id="KW-1133">Transmembrane helix</keyword>
<protein>
    <recommendedName>
        <fullName evidence="10">G-protein coupled receptors family 1 profile domain-containing protein</fullName>
    </recommendedName>
</protein>
<evidence type="ECO:0000256" key="8">
    <source>
        <dbReference type="ARBA" id="ARBA00023224"/>
    </source>
</evidence>
<keyword evidence="2" id="KW-1003">Cell membrane</keyword>
<dbReference type="PANTHER" id="PTHR24228:SF59">
    <property type="entry name" value="NEUROPEPTIDE RECEPTOR 15"/>
    <property type="match status" value="1"/>
</dbReference>
<proteinExistence type="predicted"/>
<evidence type="ECO:0000259" key="10">
    <source>
        <dbReference type="PROSITE" id="PS50262"/>
    </source>
</evidence>
<sequence length="314" mass="35545">MSAITIVSILYAVLASITILFSLTVLLVITSHWRLECRSTANLLTCNSCSALFLYGLTLALQVPFVLQNNPNDASFLLCKIRSFIYTYSSFIVSYSFLNMAVSCYFITMLSKFRYLLSFQTHWFIIIISWVLSVIVAIPTFFCPYAYVYEVESGLCVLTTKYFLTAFIVAIVVFIIPLNAIILLYGAIIFHIVQQKRIRTNNLSTSRAKRNIKVFKKIFLYTGILVIGGTPYFSSTIFHQMGYYSPVLILVVHLSIASGCAFDSIAILLTNKQVKNILLVKVGHRQMDPAINIHQRTFINYNQIQTIAVLPKVD</sequence>
<dbReference type="PANTHER" id="PTHR24228">
    <property type="entry name" value="B2 BRADYKININ RECEPTOR/ANGIOTENSIN II RECEPTOR"/>
    <property type="match status" value="1"/>
</dbReference>
<dbReference type="InterPro" id="IPR017452">
    <property type="entry name" value="GPCR_Rhodpsn_7TM"/>
</dbReference>
<keyword evidence="5" id="KW-0297">G-protein coupled receptor</keyword>
<feature type="transmembrane region" description="Helical" evidence="9">
    <location>
        <begin position="122"/>
        <end position="142"/>
    </location>
</feature>
<gene>
    <name evidence="11" type="ORF">XAT740_LOCUS51819</name>
</gene>
<reference evidence="11" key="1">
    <citation type="submission" date="2021-02" db="EMBL/GenBank/DDBJ databases">
        <authorList>
            <person name="Nowell W R."/>
        </authorList>
    </citation>
    <scope>NUCLEOTIDE SEQUENCE</scope>
</reference>
<feature type="domain" description="G-protein coupled receptors family 1 profile" evidence="10">
    <location>
        <begin position="21"/>
        <end position="267"/>
    </location>
</feature>
<feature type="transmembrane region" description="Helical" evidence="9">
    <location>
        <begin position="6"/>
        <end position="29"/>
    </location>
</feature>
<evidence type="ECO:0000313" key="11">
    <source>
        <dbReference type="EMBL" id="CAF1632020.1"/>
    </source>
</evidence>
<keyword evidence="7" id="KW-0675">Receptor</keyword>
<evidence type="ECO:0000256" key="6">
    <source>
        <dbReference type="ARBA" id="ARBA00023136"/>
    </source>
</evidence>
<dbReference type="AlphaFoldDB" id="A0A816DAT5"/>
<dbReference type="InterPro" id="IPR000276">
    <property type="entry name" value="GPCR_Rhodpsn"/>
</dbReference>
<feature type="transmembrane region" description="Helical" evidence="9">
    <location>
        <begin position="214"/>
        <end position="234"/>
    </location>
</feature>
<dbReference type="GO" id="GO:0005886">
    <property type="term" value="C:plasma membrane"/>
    <property type="evidence" value="ECO:0007669"/>
    <property type="project" value="UniProtKB-SubCell"/>
</dbReference>
<evidence type="ECO:0000256" key="1">
    <source>
        <dbReference type="ARBA" id="ARBA00004651"/>
    </source>
</evidence>
<evidence type="ECO:0000256" key="9">
    <source>
        <dbReference type="SAM" id="Phobius"/>
    </source>
</evidence>
<dbReference type="EMBL" id="CAJNOR010008350">
    <property type="protein sequence ID" value="CAF1632020.1"/>
    <property type="molecule type" value="Genomic_DNA"/>
</dbReference>
<comment type="caution">
    <text evidence="11">The sequence shown here is derived from an EMBL/GenBank/DDBJ whole genome shotgun (WGS) entry which is preliminary data.</text>
</comment>
<dbReference type="Proteomes" id="UP000663828">
    <property type="component" value="Unassembled WGS sequence"/>
</dbReference>
<evidence type="ECO:0000256" key="5">
    <source>
        <dbReference type="ARBA" id="ARBA00023040"/>
    </source>
</evidence>
<dbReference type="PROSITE" id="PS50262">
    <property type="entry name" value="G_PROTEIN_RECEP_F1_2"/>
    <property type="match status" value="1"/>
</dbReference>
<dbReference type="Pfam" id="PF00001">
    <property type="entry name" value="7tm_1"/>
    <property type="match status" value="1"/>
</dbReference>
<accession>A0A816DAT5</accession>
<keyword evidence="6 9" id="KW-0472">Membrane</keyword>
<organism evidence="11 12">
    <name type="scientific">Adineta ricciae</name>
    <name type="common">Rotifer</name>
    <dbReference type="NCBI Taxonomy" id="249248"/>
    <lineage>
        <taxon>Eukaryota</taxon>
        <taxon>Metazoa</taxon>
        <taxon>Spiralia</taxon>
        <taxon>Gnathifera</taxon>
        <taxon>Rotifera</taxon>
        <taxon>Eurotatoria</taxon>
        <taxon>Bdelloidea</taxon>
        <taxon>Adinetida</taxon>
        <taxon>Adinetidae</taxon>
        <taxon>Adineta</taxon>
    </lineage>
</organism>
<dbReference type="GO" id="GO:0004930">
    <property type="term" value="F:G protein-coupled receptor activity"/>
    <property type="evidence" value="ECO:0007669"/>
    <property type="project" value="UniProtKB-KW"/>
</dbReference>
<evidence type="ECO:0000256" key="7">
    <source>
        <dbReference type="ARBA" id="ARBA00023170"/>
    </source>
</evidence>
<name>A0A816DAT5_ADIRI</name>
<keyword evidence="3 9" id="KW-0812">Transmembrane</keyword>
<feature type="transmembrane region" description="Helical" evidence="9">
    <location>
        <begin position="85"/>
        <end position="110"/>
    </location>
</feature>
<feature type="transmembrane region" description="Helical" evidence="9">
    <location>
        <begin position="162"/>
        <end position="193"/>
    </location>
</feature>
<feature type="transmembrane region" description="Helical" evidence="9">
    <location>
        <begin position="41"/>
        <end position="65"/>
    </location>
</feature>
<comment type="subcellular location">
    <subcellularLocation>
        <location evidence="1">Cell membrane</location>
        <topology evidence="1">Multi-pass membrane protein</topology>
    </subcellularLocation>
</comment>
<keyword evidence="12" id="KW-1185">Reference proteome</keyword>
<dbReference type="Gene3D" id="1.20.1070.10">
    <property type="entry name" value="Rhodopsin 7-helix transmembrane proteins"/>
    <property type="match status" value="1"/>
</dbReference>
<dbReference type="PRINTS" id="PR00237">
    <property type="entry name" value="GPCRRHODOPSN"/>
</dbReference>
<dbReference type="SUPFAM" id="SSF81321">
    <property type="entry name" value="Family A G protein-coupled receptor-like"/>
    <property type="match status" value="1"/>
</dbReference>
<keyword evidence="8" id="KW-0807">Transducer</keyword>
<evidence type="ECO:0000313" key="12">
    <source>
        <dbReference type="Proteomes" id="UP000663828"/>
    </source>
</evidence>
<evidence type="ECO:0000256" key="4">
    <source>
        <dbReference type="ARBA" id="ARBA00022989"/>
    </source>
</evidence>
<evidence type="ECO:0000256" key="3">
    <source>
        <dbReference type="ARBA" id="ARBA00022692"/>
    </source>
</evidence>